<dbReference type="NCBIfam" id="TIGR00172">
    <property type="entry name" value="maf"/>
    <property type="match status" value="1"/>
</dbReference>
<evidence type="ECO:0000256" key="2">
    <source>
        <dbReference type="ARBA" id="ARBA00022801"/>
    </source>
</evidence>
<reference evidence="4 5" key="1">
    <citation type="submission" date="2021-03" db="EMBL/GenBank/DDBJ databases">
        <title>Paenibacillus artemisicola MWE-103 whole genome sequence.</title>
        <authorList>
            <person name="Ham Y.J."/>
        </authorList>
    </citation>
    <scope>NUCLEOTIDE SEQUENCE [LARGE SCALE GENOMIC DNA]</scope>
    <source>
        <strain evidence="4 5">MWE-103</strain>
    </source>
</reference>
<keyword evidence="3" id="KW-0546">Nucleotide metabolism</keyword>
<keyword evidence="2 3" id="KW-0378">Hydrolase</keyword>
<proteinExistence type="inferred from homology"/>
<dbReference type="PIRSF" id="PIRSF006305">
    <property type="entry name" value="Maf"/>
    <property type="match status" value="1"/>
</dbReference>
<protein>
    <recommendedName>
        <fullName evidence="3">dTTP/UTP pyrophosphatase</fullName>
        <shortName evidence="3">dTTPase/UTPase</shortName>
        <ecNumber evidence="3">3.6.1.9</ecNumber>
    </recommendedName>
    <alternativeName>
        <fullName evidence="3">Nucleoside triphosphate pyrophosphatase</fullName>
    </alternativeName>
    <alternativeName>
        <fullName evidence="3">Nucleotide pyrophosphatase</fullName>
        <shortName evidence="3">Nucleotide PPase</shortName>
    </alternativeName>
</protein>
<gene>
    <name evidence="4" type="primary">maf</name>
    <name evidence="4" type="ORF">I8J29_14825</name>
</gene>
<evidence type="ECO:0000256" key="1">
    <source>
        <dbReference type="ARBA" id="ARBA00001968"/>
    </source>
</evidence>
<dbReference type="CDD" id="cd00555">
    <property type="entry name" value="Maf"/>
    <property type="match status" value="1"/>
</dbReference>
<feature type="site" description="Important for substrate specificity" evidence="3">
    <location>
        <position position="172"/>
    </location>
</feature>
<dbReference type="InterPro" id="IPR003697">
    <property type="entry name" value="Maf-like"/>
</dbReference>
<comment type="caution">
    <text evidence="4">The sequence shown here is derived from an EMBL/GenBank/DDBJ whole genome shotgun (WGS) entry which is preliminary data.</text>
</comment>
<dbReference type="Gene3D" id="3.90.950.10">
    <property type="match status" value="1"/>
</dbReference>
<feature type="active site" description="Proton acceptor" evidence="3">
    <location>
        <position position="87"/>
    </location>
</feature>
<comment type="subcellular location">
    <subcellularLocation>
        <location evidence="3">Cytoplasm</location>
    </subcellularLocation>
</comment>
<dbReference type="EMBL" id="JAGGDJ010000010">
    <property type="protein sequence ID" value="MBO7745480.1"/>
    <property type="molecule type" value="Genomic_DNA"/>
</dbReference>
<feature type="site" description="Important for substrate specificity" evidence="3">
    <location>
        <position position="23"/>
    </location>
</feature>
<keyword evidence="5" id="KW-1185">Reference proteome</keyword>
<dbReference type="RefSeq" id="WP_208848345.1">
    <property type="nucleotide sequence ID" value="NZ_JAGGDJ010000010.1"/>
</dbReference>
<sequence length="209" mass="22485">MERSSTKPTEHLRQLVLASSSPRRRELVASLGLSLPVLILSSDADESTPSDWTPPRIVEQLGLRKARATAAMLAPEDAASSLVVGADTVVVLDGEVLGKPRDRADAIGMLSRLQGRAHAVYTGVACVDARTGRERIAHRRTEVVMKPLDAGLIERYVDSGEPMDKAGSYGIQGRAAVLVERIDGDYFNVVGLPLSLLADMLSEFGIRVI</sequence>
<dbReference type="EC" id="3.6.1.9" evidence="3"/>
<dbReference type="HAMAP" id="MF_00528">
    <property type="entry name" value="Maf"/>
    <property type="match status" value="1"/>
</dbReference>
<dbReference type="SUPFAM" id="SSF52972">
    <property type="entry name" value="ITPase-like"/>
    <property type="match status" value="1"/>
</dbReference>
<dbReference type="PANTHER" id="PTHR43213">
    <property type="entry name" value="BIFUNCTIONAL DTTP/UTP PYROPHOSPHATASE/METHYLTRANSFERASE PROTEIN-RELATED"/>
    <property type="match status" value="1"/>
</dbReference>
<name>A0ABS3WBJ9_9BACL</name>
<accession>A0ABS3WBJ9</accession>
<feature type="site" description="Important for substrate specificity" evidence="3">
    <location>
        <position position="88"/>
    </location>
</feature>
<evidence type="ECO:0000256" key="3">
    <source>
        <dbReference type="HAMAP-Rule" id="MF_00528"/>
    </source>
</evidence>
<comment type="similarity">
    <text evidence="3">Belongs to the Maf family. YhdE subfamily.</text>
</comment>
<dbReference type="Proteomes" id="UP000670947">
    <property type="component" value="Unassembled WGS sequence"/>
</dbReference>
<comment type="catalytic activity">
    <reaction evidence="3">
        <text>dTTP + H2O = dTMP + diphosphate + H(+)</text>
        <dbReference type="Rhea" id="RHEA:28534"/>
        <dbReference type="ChEBI" id="CHEBI:15377"/>
        <dbReference type="ChEBI" id="CHEBI:15378"/>
        <dbReference type="ChEBI" id="CHEBI:33019"/>
        <dbReference type="ChEBI" id="CHEBI:37568"/>
        <dbReference type="ChEBI" id="CHEBI:63528"/>
        <dbReference type="EC" id="3.6.1.9"/>
    </reaction>
</comment>
<dbReference type="PANTHER" id="PTHR43213:SF5">
    <property type="entry name" value="BIFUNCTIONAL DTTP_UTP PYROPHOSPHATASE_METHYLTRANSFERASE PROTEIN-RELATED"/>
    <property type="match status" value="1"/>
</dbReference>
<evidence type="ECO:0000313" key="4">
    <source>
        <dbReference type="EMBL" id="MBO7745480.1"/>
    </source>
</evidence>
<comment type="caution">
    <text evidence="3">Lacks conserved residue(s) required for the propagation of feature annotation.</text>
</comment>
<keyword evidence="3" id="KW-0963">Cytoplasm</keyword>
<comment type="cofactor">
    <cofactor evidence="1 3">
        <name>a divalent metal cation</name>
        <dbReference type="ChEBI" id="CHEBI:60240"/>
    </cofactor>
</comment>
<dbReference type="Pfam" id="PF02545">
    <property type="entry name" value="Maf"/>
    <property type="match status" value="1"/>
</dbReference>
<organism evidence="4 5">
    <name type="scientific">Paenibacillus artemisiicola</name>
    <dbReference type="NCBI Taxonomy" id="1172618"/>
    <lineage>
        <taxon>Bacteria</taxon>
        <taxon>Bacillati</taxon>
        <taxon>Bacillota</taxon>
        <taxon>Bacilli</taxon>
        <taxon>Bacillales</taxon>
        <taxon>Paenibacillaceae</taxon>
        <taxon>Paenibacillus</taxon>
    </lineage>
</organism>
<comment type="function">
    <text evidence="3">Nucleoside triphosphate pyrophosphatase that hydrolyzes dTTP and UTP. May have a dual role in cell division arrest and in preventing the incorporation of modified nucleotides into cellular nucleic acids.</text>
</comment>
<comment type="catalytic activity">
    <reaction evidence="3">
        <text>UTP + H2O = UMP + diphosphate + H(+)</text>
        <dbReference type="Rhea" id="RHEA:29395"/>
        <dbReference type="ChEBI" id="CHEBI:15377"/>
        <dbReference type="ChEBI" id="CHEBI:15378"/>
        <dbReference type="ChEBI" id="CHEBI:33019"/>
        <dbReference type="ChEBI" id="CHEBI:46398"/>
        <dbReference type="ChEBI" id="CHEBI:57865"/>
        <dbReference type="EC" id="3.6.1.9"/>
    </reaction>
</comment>
<evidence type="ECO:0000313" key="5">
    <source>
        <dbReference type="Proteomes" id="UP000670947"/>
    </source>
</evidence>
<dbReference type="InterPro" id="IPR029001">
    <property type="entry name" value="ITPase-like_fam"/>
</dbReference>